<feature type="compositionally biased region" description="Basic and acidic residues" evidence="1">
    <location>
        <begin position="407"/>
        <end position="419"/>
    </location>
</feature>
<dbReference type="SUPFAM" id="SSF56112">
    <property type="entry name" value="Protein kinase-like (PK-like)"/>
    <property type="match status" value="1"/>
</dbReference>
<evidence type="ECO:0000313" key="3">
    <source>
        <dbReference type="EMBL" id="VZO38310.1"/>
    </source>
</evidence>
<organism evidence="3 4">
    <name type="scientific">Occultella aeris</name>
    <dbReference type="NCBI Taxonomy" id="2761496"/>
    <lineage>
        <taxon>Bacteria</taxon>
        <taxon>Bacillati</taxon>
        <taxon>Actinomycetota</taxon>
        <taxon>Actinomycetes</taxon>
        <taxon>Micrococcales</taxon>
        <taxon>Ruaniaceae</taxon>
        <taxon>Occultella</taxon>
    </lineage>
</organism>
<proteinExistence type="predicted"/>
<evidence type="ECO:0000313" key="4">
    <source>
        <dbReference type="Proteomes" id="UP000419743"/>
    </source>
</evidence>
<feature type="compositionally biased region" description="Acidic residues" evidence="1">
    <location>
        <begin position="374"/>
        <end position="392"/>
    </location>
</feature>
<dbReference type="Gene3D" id="3.90.1200.10">
    <property type="match status" value="1"/>
</dbReference>
<dbReference type="InterPro" id="IPR002575">
    <property type="entry name" value="Aminoglycoside_PTrfase"/>
</dbReference>
<dbReference type="EMBL" id="CACRYJ010000046">
    <property type="protein sequence ID" value="VZO38310.1"/>
    <property type="molecule type" value="Genomic_DNA"/>
</dbReference>
<dbReference type="InterPro" id="IPR051678">
    <property type="entry name" value="AGP_Transferase"/>
</dbReference>
<feature type="compositionally biased region" description="Basic and acidic residues" evidence="1">
    <location>
        <begin position="477"/>
        <end position="488"/>
    </location>
</feature>
<evidence type="ECO:0000259" key="2">
    <source>
        <dbReference type="Pfam" id="PF01636"/>
    </source>
</evidence>
<protein>
    <submittedName>
        <fullName evidence="3">Phosphotransferase enzyme family protein</fullName>
    </submittedName>
</protein>
<dbReference type="PANTHER" id="PTHR21310:SF15">
    <property type="entry name" value="AMINOGLYCOSIDE PHOSPHOTRANSFERASE DOMAIN-CONTAINING PROTEIN"/>
    <property type="match status" value="1"/>
</dbReference>
<feature type="compositionally biased region" description="Acidic residues" evidence="1">
    <location>
        <begin position="420"/>
        <end position="432"/>
    </location>
</feature>
<comment type="caution">
    <text evidence="3">The sequence shown here is derived from an EMBL/GenBank/DDBJ whole genome shotgun (WGS) entry which is preliminary data.</text>
</comment>
<feature type="domain" description="Aminoglycoside phosphotransferase" evidence="2">
    <location>
        <begin position="76"/>
        <end position="300"/>
    </location>
</feature>
<feature type="region of interest" description="Disordered" evidence="1">
    <location>
        <begin position="374"/>
        <end position="500"/>
    </location>
</feature>
<dbReference type="CDD" id="cd05152">
    <property type="entry name" value="MPH2"/>
    <property type="match status" value="1"/>
</dbReference>
<dbReference type="Proteomes" id="UP000419743">
    <property type="component" value="Unassembled WGS sequence"/>
</dbReference>
<reference evidence="3 4" key="1">
    <citation type="submission" date="2019-11" db="EMBL/GenBank/DDBJ databases">
        <authorList>
            <person name="Criscuolo A."/>
        </authorList>
    </citation>
    <scope>NUCLEOTIDE SEQUENCE [LARGE SCALE GENOMIC DNA]</scope>
    <source>
        <strain evidence="3">CIP111667</strain>
    </source>
</reference>
<dbReference type="InterPro" id="IPR011009">
    <property type="entry name" value="Kinase-like_dom_sf"/>
</dbReference>
<dbReference type="PANTHER" id="PTHR21310">
    <property type="entry name" value="AMINOGLYCOSIDE PHOSPHOTRANSFERASE-RELATED-RELATED"/>
    <property type="match status" value="1"/>
</dbReference>
<dbReference type="GO" id="GO:0016740">
    <property type="term" value="F:transferase activity"/>
    <property type="evidence" value="ECO:0007669"/>
    <property type="project" value="UniProtKB-KW"/>
</dbReference>
<gene>
    <name evidence="3" type="ORF">HALOF300_03146</name>
</gene>
<evidence type="ECO:0000256" key="1">
    <source>
        <dbReference type="SAM" id="MobiDB-lite"/>
    </source>
</evidence>
<name>A0A7M4DLX9_9MICO</name>
<sequence length="500" mass="53634">MRIPIDTGASEGQEIGVHGFTVDQTRRCGAPSLGGKVTYRGVVSEPNASRSPLALAALATVALPGLDVVATRPPRTPGADFDVVGVMDATGSRWIVRSPRDSAAGAALEGEVALLEALGRAADDDLLTFDVPRPAGFAPLPEGGRAMVYPELRGKPLPIERLAAGPGLAAQVGRAIASLHELPSTVVADAGLPTYDADAYRRRRLAEVDEAAATGHIPPGLLRRWEHALEDVTLWRFRATPVHGDLAAEHVLVVDDDVVGILDWSDARVADPADDLAWLLAAAPEESLDAILEAYALARTERADEHLTARALLASELAVARWLMHGVRHRDGAIIDDAVQMLHELDEEVTGQPPIGHSEPVIPDVAPLPEVSEDAAGDETAGDDEDWADEEHPDAMDERGEADDEDRGDREALAVHDDATGDETADIDDDVEVEHARSAVSPGRPLWRRTSELAGDDSDTAEHAVVEDDEEDFIVPDYERSQPRRGFDDTPTTEFPPHRT</sequence>
<accession>A0A7M4DLX9</accession>
<keyword evidence="3" id="KW-0808">Transferase</keyword>
<dbReference type="Gene3D" id="3.30.200.20">
    <property type="entry name" value="Phosphorylase Kinase, domain 1"/>
    <property type="match status" value="1"/>
</dbReference>
<dbReference type="AlphaFoldDB" id="A0A7M4DLX9"/>
<keyword evidence="4" id="KW-1185">Reference proteome</keyword>
<dbReference type="Pfam" id="PF01636">
    <property type="entry name" value="APH"/>
    <property type="match status" value="1"/>
</dbReference>